<dbReference type="GO" id="GO:0009381">
    <property type="term" value="F:excinuclease ABC activity"/>
    <property type="evidence" value="ECO:0007669"/>
    <property type="project" value="InterPro"/>
</dbReference>
<proteinExistence type="predicted"/>
<keyword evidence="1" id="KW-0175">Coiled coil</keyword>
<dbReference type="Proteomes" id="UP001374579">
    <property type="component" value="Unassembled WGS sequence"/>
</dbReference>
<feature type="coiled-coil region" evidence="1">
    <location>
        <begin position="101"/>
        <end position="202"/>
    </location>
</feature>
<evidence type="ECO:0000313" key="5">
    <source>
        <dbReference type="EMBL" id="KAK7095597.1"/>
    </source>
</evidence>
<name>A0AAN9G5H0_9CAEN</name>
<evidence type="ECO:0000256" key="3">
    <source>
        <dbReference type="SAM" id="Phobius"/>
    </source>
</evidence>
<evidence type="ECO:0000313" key="6">
    <source>
        <dbReference type="Proteomes" id="UP001374579"/>
    </source>
</evidence>
<comment type="caution">
    <text evidence="5">The sequence shown here is derived from an EMBL/GenBank/DDBJ whole genome shotgun (WGS) entry which is preliminary data.</text>
</comment>
<gene>
    <name evidence="5" type="ORF">V1264_004987</name>
</gene>
<reference evidence="5 6" key="1">
    <citation type="submission" date="2024-02" db="EMBL/GenBank/DDBJ databases">
        <title>Chromosome-scale genome assembly of the rough periwinkle Littorina saxatilis.</title>
        <authorList>
            <person name="De Jode A."/>
            <person name="Faria R."/>
            <person name="Formenti G."/>
            <person name="Sims Y."/>
            <person name="Smith T.P."/>
            <person name="Tracey A."/>
            <person name="Wood J.M.D."/>
            <person name="Zagrodzka Z.B."/>
            <person name="Johannesson K."/>
            <person name="Butlin R.K."/>
            <person name="Leder E.H."/>
        </authorList>
    </citation>
    <scope>NUCLEOTIDE SEQUENCE [LARGE SCALE GENOMIC DNA]</scope>
    <source>
        <strain evidence="5">Snail1</strain>
        <tissue evidence="5">Muscle</tissue>
    </source>
</reference>
<dbReference type="AlphaFoldDB" id="A0AAN9G5H0"/>
<dbReference type="Gene3D" id="1.20.5.340">
    <property type="match status" value="1"/>
</dbReference>
<feature type="transmembrane region" description="Helical" evidence="3">
    <location>
        <begin position="12"/>
        <end position="32"/>
    </location>
</feature>
<dbReference type="InterPro" id="IPR004244">
    <property type="entry name" value="Transposase_22"/>
</dbReference>
<feature type="region of interest" description="Disordered" evidence="2">
    <location>
        <begin position="42"/>
        <end position="81"/>
    </location>
</feature>
<sequence>MRIVVLSCSNRLQGILCGALLSYMFWGSLLLIRCGDVEMNPGPGPATSEEKVTRQTRQSTSADRHGNATQGNNTFPTPKEPTLADVMMKLNGMDMSMNGKLDKVKNDVQDIKEHFSQLQEEVNELKEGVNSLREENDQLKGYNEKLWKNIEMLETKVDDLECRSKRNNLLFYGMDREENETNERCEQRLQDLFTDKLELAENVEFDRVHRISSKPNSPLIARCVFYKDKVKVLKAKRKLKGSNIFIGEDFSKTVRDIRKNLTQFMKEKRNGGHKVSVVFDHLIIDGEKFFLSGDGESIVKGEIEKRK</sequence>
<feature type="compositionally biased region" description="Polar residues" evidence="2">
    <location>
        <begin position="55"/>
        <end position="76"/>
    </location>
</feature>
<evidence type="ECO:0000256" key="1">
    <source>
        <dbReference type="SAM" id="Coils"/>
    </source>
</evidence>
<keyword evidence="3" id="KW-0472">Membrane</keyword>
<keyword evidence="3" id="KW-1133">Transmembrane helix</keyword>
<protein>
    <recommendedName>
        <fullName evidence="4">UvrC family homology region profile domain-containing protein</fullName>
    </recommendedName>
</protein>
<dbReference type="Gene3D" id="3.30.70.1820">
    <property type="entry name" value="L1 transposable element, RRM domain"/>
    <property type="match status" value="1"/>
</dbReference>
<keyword evidence="3" id="KW-0812">Transmembrane</keyword>
<accession>A0AAN9G5H0</accession>
<dbReference type="EMBL" id="JBAMIC010000014">
    <property type="protein sequence ID" value="KAK7095597.1"/>
    <property type="molecule type" value="Genomic_DNA"/>
</dbReference>
<dbReference type="InterPro" id="IPR001162">
    <property type="entry name" value="UvrC_RNase_H_dom"/>
</dbReference>
<organism evidence="5 6">
    <name type="scientific">Littorina saxatilis</name>
    <dbReference type="NCBI Taxonomy" id="31220"/>
    <lineage>
        <taxon>Eukaryota</taxon>
        <taxon>Metazoa</taxon>
        <taxon>Spiralia</taxon>
        <taxon>Lophotrochozoa</taxon>
        <taxon>Mollusca</taxon>
        <taxon>Gastropoda</taxon>
        <taxon>Caenogastropoda</taxon>
        <taxon>Littorinimorpha</taxon>
        <taxon>Littorinoidea</taxon>
        <taxon>Littorinidae</taxon>
        <taxon>Littorina</taxon>
    </lineage>
</organism>
<evidence type="ECO:0000256" key="2">
    <source>
        <dbReference type="SAM" id="MobiDB-lite"/>
    </source>
</evidence>
<dbReference type="PROSITE" id="PS50165">
    <property type="entry name" value="UVRC"/>
    <property type="match status" value="1"/>
</dbReference>
<dbReference type="PANTHER" id="PTHR11505">
    <property type="entry name" value="L1 TRANSPOSABLE ELEMENT-RELATED"/>
    <property type="match status" value="1"/>
</dbReference>
<evidence type="ECO:0000259" key="4">
    <source>
        <dbReference type="PROSITE" id="PS50165"/>
    </source>
</evidence>
<feature type="domain" description="UvrC family homology region profile" evidence="4">
    <location>
        <begin position="183"/>
        <end position="288"/>
    </location>
</feature>
<keyword evidence="6" id="KW-1185">Reference proteome</keyword>